<feature type="region of interest" description="Disordered" evidence="5">
    <location>
        <begin position="35"/>
        <end position="58"/>
    </location>
</feature>
<evidence type="ECO:0000256" key="4">
    <source>
        <dbReference type="SAM" id="Coils"/>
    </source>
</evidence>
<keyword evidence="6" id="KW-0472">Membrane</keyword>
<dbReference type="Proteomes" id="UP000694541">
    <property type="component" value="Unplaced"/>
</dbReference>
<evidence type="ECO:0000259" key="7">
    <source>
        <dbReference type="Pfam" id="PF22923"/>
    </source>
</evidence>
<protein>
    <recommendedName>
        <fullName evidence="7">Kinesin-like protein KIF2A-like N-terminal domain-containing protein</fullName>
    </recommendedName>
</protein>
<organism evidence="8 9">
    <name type="scientific">Accipiter nisus</name>
    <name type="common">Eurasian sparrowhawk</name>
    <dbReference type="NCBI Taxonomy" id="211598"/>
    <lineage>
        <taxon>Eukaryota</taxon>
        <taxon>Metazoa</taxon>
        <taxon>Chordata</taxon>
        <taxon>Craniata</taxon>
        <taxon>Vertebrata</taxon>
        <taxon>Euteleostomi</taxon>
        <taxon>Archelosauria</taxon>
        <taxon>Archosauria</taxon>
        <taxon>Dinosauria</taxon>
        <taxon>Saurischia</taxon>
        <taxon>Theropoda</taxon>
        <taxon>Coelurosauria</taxon>
        <taxon>Aves</taxon>
        <taxon>Neognathae</taxon>
        <taxon>Neoaves</taxon>
        <taxon>Telluraves</taxon>
        <taxon>Accipitrimorphae</taxon>
        <taxon>Accipitriformes</taxon>
        <taxon>Accipitridae</taxon>
        <taxon>Accipitrinae</taxon>
        <taxon>Accipiter</taxon>
    </lineage>
</organism>
<feature type="region of interest" description="Disordered" evidence="5">
    <location>
        <begin position="91"/>
        <end position="113"/>
    </location>
</feature>
<evidence type="ECO:0000256" key="1">
    <source>
        <dbReference type="ARBA" id="ARBA00022490"/>
    </source>
</evidence>
<keyword evidence="9" id="KW-1185">Reference proteome</keyword>
<name>A0A8B9NLU9_9AVES</name>
<keyword evidence="2" id="KW-0493">Microtubule</keyword>
<accession>A0A8B9NLU9</accession>
<sequence>MLTSLNEDSESVTVEWFENGVVKGKEIDLEGIFSLNPDLAPDEDTEPSPEIPPPPIPAAKVNKIMKSRQTVAPIKNDTSARDNRVVGSARMRPTQLPEQSSSSQQNGSVSDISPVQASKKEFGPLFIKSNCVKEVEKLQKKREKRRLQQQELREKRAQDVDATNPNYEIMRTIRDFRGSLDYTPLTAADPVSTPLMWKFFILLNFALCFQFFQCMNILLSVNIKNKKFHIYICILYKMGLFFSVIFYVIYISFDYKIIQTCIK</sequence>
<feature type="transmembrane region" description="Helical" evidence="6">
    <location>
        <begin position="230"/>
        <end position="253"/>
    </location>
</feature>
<evidence type="ECO:0000256" key="6">
    <source>
        <dbReference type="SAM" id="Phobius"/>
    </source>
</evidence>
<keyword evidence="6" id="KW-0812">Transmembrane</keyword>
<keyword evidence="6" id="KW-1133">Transmembrane helix</keyword>
<dbReference type="GO" id="GO:0005874">
    <property type="term" value="C:microtubule"/>
    <property type="evidence" value="ECO:0007669"/>
    <property type="project" value="UniProtKB-KW"/>
</dbReference>
<reference evidence="8" key="1">
    <citation type="submission" date="2025-08" db="UniProtKB">
        <authorList>
            <consortium name="Ensembl"/>
        </authorList>
    </citation>
    <scope>IDENTIFICATION</scope>
</reference>
<evidence type="ECO:0000313" key="8">
    <source>
        <dbReference type="Ensembl" id="ENSANIP00000024323.1"/>
    </source>
</evidence>
<feature type="compositionally biased region" description="Low complexity" evidence="5">
    <location>
        <begin position="99"/>
        <end position="113"/>
    </location>
</feature>
<feature type="domain" description="Kinesin-like protein KIF2A-like N-terminal" evidence="7">
    <location>
        <begin position="2"/>
        <end position="33"/>
    </location>
</feature>
<feature type="coiled-coil region" evidence="4">
    <location>
        <begin position="133"/>
        <end position="160"/>
    </location>
</feature>
<dbReference type="AlphaFoldDB" id="A0A8B9NLU9"/>
<keyword evidence="1" id="KW-0963">Cytoplasm</keyword>
<dbReference type="InterPro" id="IPR054473">
    <property type="entry name" value="KIF2A-like_N"/>
</dbReference>
<evidence type="ECO:0000256" key="3">
    <source>
        <dbReference type="ARBA" id="ARBA00023054"/>
    </source>
</evidence>
<evidence type="ECO:0000313" key="9">
    <source>
        <dbReference type="Proteomes" id="UP000694541"/>
    </source>
</evidence>
<evidence type="ECO:0000256" key="2">
    <source>
        <dbReference type="ARBA" id="ARBA00022701"/>
    </source>
</evidence>
<keyword evidence="3 4" id="KW-0175">Coiled coil</keyword>
<evidence type="ECO:0000256" key="5">
    <source>
        <dbReference type="SAM" id="MobiDB-lite"/>
    </source>
</evidence>
<dbReference type="Pfam" id="PF22923">
    <property type="entry name" value="KIF2A-like_1st"/>
    <property type="match status" value="1"/>
</dbReference>
<feature type="transmembrane region" description="Helical" evidence="6">
    <location>
        <begin position="195"/>
        <end position="218"/>
    </location>
</feature>
<reference evidence="8" key="2">
    <citation type="submission" date="2025-09" db="UniProtKB">
        <authorList>
            <consortium name="Ensembl"/>
        </authorList>
    </citation>
    <scope>IDENTIFICATION</scope>
</reference>
<proteinExistence type="predicted"/>
<dbReference type="Ensembl" id="ENSANIT00000025134.1">
    <property type="protein sequence ID" value="ENSANIP00000024323.1"/>
    <property type="gene ID" value="ENSANIG00000016458.1"/>
</dbReference>